<proteinExistence type="predicted"/>
<organism evidence="1">
    <name type="scientific">Arion vulgaris</name>
    <dbReference type="NCBI Taxonomy" id="1028688"/>
    <lineage>
        <taxon>Eukaryota</taxon>
        <taxon>Metazoa</taxon>
        <taxon>Spiralia</taxon>
        <taxon>Lophotrochozoa</taxon>
        <taxon>Mollusca</taxon>
        <taxon>Gastropoda</taxon>
        <taxon>Heterobranchia</taxon>
        <taxon>Euthyneura</taxon>
        <taxon>Panpulmonata</taxon>
        <taxon>Eupulmonata</taxon>
        <taxon>Stylommatophora</taxon>
        <taxon>Helicina</taxon>
        <taxon>Arionoidea</taxon>
        <taxon>Arionidae</taxon>
        <taxon>Arion</taxon>
    </lineage>
</organism>
<gene>
    <name evidence="1" type="primary">ORF73359</name>
</gene>
<protein>
    <submittedName>
        <fullName evidence="1">Uncharacterized protein</fullName>
    </submittedName>
</protein>
<name>A0A0B6ZR69_9EUPU</name>
<sequence length="81" mass="9189">YFFKRLRTLCEYLADPSLGNAGLDEHTNLIVKKKYDSLTASTDVNKEFVYASSAISMGVDTSVTNVCMYIYMYQILTIIKT</sequence>
<reference evidence="1" key="1">
    <citation type="submission" date="2014-12" db="EMBL/GenBank/DDBJ databases">
        <title>Insight into the proteome of Arion vulgaris.</title>
        <authorList>
            <person name="Aradska J."/>
            <person name="Bulat T."/>
            <person name="Smidak R."/>
            <person name="Sarate P."/>
            <person name="Gangsoo J."/>
            <person name="Sialana F."/>
            <person name="Bilban M."/>
            <person name="Lubec G."/>
        </authorList>
    </citation>
    <scope>NUCLEOTIDE SEQUENCE</scope>
    <source>
        <tissue evidence="1">Skin</tissue>
    </source>
</reference>
<accession>A0A0B6ZR69</accession>
<dbReference type="AlphaFoldDB" id="A0A0B6ZR69"/>
<feature type="non-terminal residue" evidence="1">
    <location>
        <position position="1"/>
    </location>
</feature>
<evidence type="ECO:0000313" key="1">
    <source>
        <dbReference type="EMBL" id="CEK70235.1"/>
    </source>
</evidence>
<dbReference type="EMBL" id="HACG01023370">
    <property type="protein sequence ID" value="CEK70235.1"/>
    <property type="molecule type" value="Transcribed_RNA"/>
</dbReference>